<name>A0A150WC35_BDEBC</name>
<dbReference type="RefSeq" id="WP_063245202.1">
    <property type="nucleotide sequence ID" value="NZ_LUKF01000020.1"/>
</dbReference>
<dbReference type="Pfam" id="PF13432">
    <property type="entry name" value="TPR_16"/>
    <property type="match status" value="1"/>
</dbReference>
<reference evidence="1 2" key="1">
    <citation type="submission" date="2016-03" db="EMBL/GenBank/DDBJ databases">
        <authorList>
            <person name="Ploux O."/>
        </authorList>
    </citation>
    <scope>NUCLEOTIDE SEQUENCE [LARGE SCALE GENOMIC DNA]</scope>
    <source>
        <strain evidence="1 2">BER2</strain>
    </source>
</reference>
<dbReference type="Gene3D" id="1.25.40.10">
    <property type="entry name" value="Tetratricopeptide repeat domain"/>
    <property type="match status" value="2"/>
</dbReference>
<gene>
    <name evidence="1" type="ORF">AZI85_13325</name>
</gene>
<dbReference type="InterPro" id="IPR011990">
    <property type="entry name" value="TPR-like_helical_dom_sf"/>
</dbReference>
<protein>
    <submittedName>
        <fullName evidence="1">Uncharacterized protein</fullName>
    </submittedName>
</protein>
<organism evidence="1 2">
    <name type="scientific">Bdellovibrio bacteriovorus</name>
    <dbReference type="NCBI Taxonomy" id="959"/>
    <lineage>
        <taxon>Bacteria</taxon>
        <taxon>Pseudomonadati</taxon>
        <taxon>Bdellovibrionota</taxon>
        <taxon>Bdellovibrionia</taxon>
        <taxon>Bdellovibrionales</taxon>
        <taxon>Pseudobdellovibrionaceae</taxon>
        <taxon>Bdellovibrio</taxon>
    </lineage>
</organism>
<evidence type="ECO:0000313" key="2">
    <source>
        <dbReference type="Proteomes" id="UP000075391"/>
    </source>
</evidence>
<sequence length="986" mass="111365">MKTLNDILVLGAFLGGILSTPPAFAEKMAAGTQDLVIKKMERVLSALDKSDPAWLASQQRLADLLSERARTRFMLEVEANCEGCKGSKDDRQKAIRIYEMLLQEVKLNEHGPILFQLAHLYEMAGQVDKAIALYENIIKDAKKKNINKDIVVRSHVGLGDLLFQKGRFVEAKQNYQIALKDKSLENRYLTIYNVAWCDFNTDNLKSAIATLEDLLKDPTAITRQTEEGSKYDAPFHTDVLRDLAMFYTKQDVTSREITKFESLTPEEKRKDLLLYFAKETDRIGQKKAAQEIMSRYMAHSALSKEERIEASIQLAQINYDRGQTTESVSEFSKAALALQKAGCSGDKCEEIQKSMKRYVTELHRSKKLKPDQDLMNAYITYNRTFPSDMEMTQRGASVAMELNNFPIAVALYRTVSESRQFSQKERNEALLNEVSAAEKSKNPQLQREAYLHYLKYAPRDAKSFEVKYQLAYLSYTQKKFADAAESFEDLAKDKSGTADLRKKSADLSLDALAQLKNEKVLEDLAWDYAEIFPSARVEFEGIARKSLMNRVARVANDPKSSSSDLKKALNSLDSDKVKNASNQEKILFFNNQAVLAKKLDEEKVYVGALSSLMAVPGLTEAQRESALEQLTGYYEKKLDFRNAYATALRMEQSKISEKEKEFRLGTLADLAGLNASKHYRKSLDAGLRGERSLVIRSRLVLTSENPVKELKAQAPELKQRPALLNETALLVYAKTENASAMKSVLEMKELRKQSAPLFVKKQDFYEKVLQAKASISAHQLNSSKDRLLQKTIAERVSLLKKADKLLAESLTLKDVTAQMMSLNLVSSENERMVRDLAGLPLPANLTPQEQNQYIALLKAQSKPFLYKARVAQQKQQEIWNKSSALAQTIKDYRTARAELRPLLARELTLLNQIPGKGAMKSALEDAMDERPFSSRDLVSARKSVADDPANIREIENLKLIETKIGHPLMPSYLEARISHLQKGKSL</sequence>
<comment type="caution">
    <text evidence="1">The sequence shown here is derived from an EMBL/GenBank/DDBJ whole genome shotgun (WGS) entry which is preliminary data.</text>
</comment>
<accession>A0A150WC35</accession>
<dbReference type="SUPFAM" id="SSF48452">
    <property type="entry name" value="TPR-like"/>
    <property type="match status" value="1"/>
</dbReference>
<dbReference type="AlphaFoldDB" id="A0A150WC35"/>
<dbReference type="EMBL" id="LUKF01000020">
    <property type="protein sequence ID" value="KYG60442.1"/>
    <property type="molecule type" value="Genomic_DNA"/>
</dbReference>
<dbReference type="Proteomes" id="UP000075391">
    <property type="component" value="Unassembled WGS sequence"/>
</dbReference>
<proteinExistence type="predicted"/>
<dbReference type="OrthoDB" id="5287113at2"/>
<evidence type="ECO:0000313" key="1">
    <source>
        <dbReference type="EMBL" id="KYG60442.1"/>
    </source>
</evidence>